<evidence type="ECO:0008006" key="8">
    <source>
        <dbReference type="Google" id="ProtNLM"/>
    </source>
</evidence>
<dbReference type="InterPro" id="IPR035500">
    <property type="entry name" value="NHR-like_dom_sf"/>
</dbReference>
<evidence type="ECO:0000256" key="4">
    <source>
        <dbReference type="SAM" id="MobiDB-lite"/>
    </source>
</evidence>
<keyword evidence="5" id="KW-1133">Transmembrane helix</keyword>
<sequence>MKLKQVSLKILALRVRARDSLRWTMNTSHSCTLFLQYNATNRFQMPRAMQMIVPRILSKLRSFIFFIPFFLLLCILGIIKAAVIGPIVFAIIVIGNSAVIIGLWSAHVIWTYYCVARTKRFGLVLKVVVLVCLPVPVLLWPIVGIGGSLLGGIGYGYFAPLLATFEAVGKGENATHKFYHCFIDGCWSTIERSCTVVQDVIDFCFHSYFSYMDELRENLPSHEKPLDITLSLLPCCLLVITVGVPIDMVLISSIAVWKSPYMLFRGWQRLLEDLIGRKGPFLETECVPFAGLAIILWPLAVIVAVLAACIFSILLGLYSGVVVHQEDSVQMGFAYIVSVVSHFDEYVNDLLYLREGSCFPRPIYRRNTNHSGDWKNLGGGDNNLKTRRDGSQNSKHPLQQSRSLKWRIQQYRPVQVWDWLFKSCQVNGRILLRDNMISVREIEECILKGNCKKLGIKLPAWSLLQCLLTSAKCNSDGLVISDDVVLTRMNGPKDKVFEWFIGPLLIMKEQLKNLKLEETEETCLKELVMRCKNELPEEWDSTGFPSSDNVRRAQLQAIIRRLQGIVASMSRIPTFRRRFRNLAKVLYIEALQAGASASHIGDTVIPKHREKDLIQSKEENV</sequence>
<feature type="transmembrane region" description="Helical" evidence="5">
    <location>
        <begin position="123"/>
        <end position="143"/>
    </location>
</feature>
<feature type="transmembrane region" description="Helical" evidence="5">
    <location>
        <begin position="232"/>
        <end position="257"/>
    </location>
</feature>
<feature type="transmembrane region" description="Helical" evidence="5">
    <location>
        <begin position="149"/>
        <end position="168"/>
    </location>
</feature>
<keyword evidence="2" id="KW-0804">Transcription</keyword>
<dbReference type="PANTHER" id="PTHR31133:SF2">
    <property type="entry name" value="EXPRESSED PROTEIN"/>
    <property type="match status" value="1"/>
</dbReference>
<protein>
    <recommendedName>
        <fullName evidence="8">Transmembrane protein</fullName>
    </recommendedName>
</protein>
<dbReference type="InterPro" id="IPR040229">
    <property type="entry name" value="At3g27390-like"/>
</dbReference>
<dbReference type="Proteomes" id="UP001367508">
    <property type="component" value="Unassembled WGS sequence"/>
</dbReference>
<reference evidence="6 7" key="1">
    <citation type="submission" date="2024-01" db="EMBL/GenBank/DDBJ databases">
        <title>The genomes of 5 underutilized Papilionoideae crops provide insights into root nodulation and disease resistanc.</title>
        <authorList>
            <person name="Jiang F."/>
        </authorList>
    </citation>
    <scope>NUCLEOTIDE SEQUENCE [LARGE SCALE GENOMIC DNA]</scope>
    <source>
        <strain evidence="6">LVBAO_FW01</strain>
        <tissue evidence="6">Leaves</tissue>
    </source>
</reference>
<evidence type="ECO:0000256" key="5">
    <source>
        <dbReference type="SAM" id="Phobius"/>
    </source>
</evidence>
<comment type="caution">
    <text evidence="6">The sequence shown here is derived from an EMBL/GenBank/DDBJ whole genome shotgun (WGS) entry which is preliminary data.</text>
</comment>
<gene>
    <name evidence="6" type="ORF">VNO77_21875</name>
</gene>
<evidence type="ECO:0000256" key="3">
    <source>
        <dbReference type="ARBA" id="ARBA00023170"/>
    </source>
</evidence>
<dbReference type="GO" id="GO:0010228">
    <property type="term" value="P:vegetative to reproductive phase transition of meristem"/>
    <property type="evidence" value="ECO:0007669"/>
    <property type="project" value="TreeGrafter"/>
</dbReference>
<feature type="transmembrane region" description="Helical" evidence="5">
    <location>
        <begin position="63"/>
        <end position="83"/>
    </location>
</feature>
<evidence type="ECO:0000313" key="7">
    <source>
        <dbReference type="Proteomes" id="UP001367508"/>
    </source>
</evidence>
<feature type="transmembrane region" description="Helical" evidence="5">
    <location>
        <begin position="89"/>
        <end position="111"/>
    </location>
</feature>
<evidence type="ECO:0000313" key="6">
    <source>
        <dbReference type="EMBL" id="KAK7327784.1"/>
    </source>
</evidence>
<evidence type="ECO:0000256" key="2">
    <source>
        <dbReference type="ARBA" id="ARBA00023163"/>
    </source>
</evidence>
<feature type="transmembrane region" description="Helical" evidence="5">
    <location>
        <begin position="289"/>
        <end position="318"/>
    </location>
</feature>
<name>A0AAN9QAI7_CANGL</name>
<dbReference type="AlphaFoldDB" id="A0AAN9QAI7"/>
<keyword evidence="5" id="KW-0812">Transmembrane</keyword>
<organism evidence="6 7">
    <name type="scientific">Canavalia gladiata</name>
    <name type="common">Sword bean</name>
    <name type="synonym">Dolichos gladiatus</name>
    <dbReference type="NCBI Taxonomy" id="3824"/>
    <lineage>
        <taxon>Eukaryota</taxon>
        <taxon>Viridiplantae</taxon>
        <taxon>Streptophyta</taxon>
        <taxon>Embryophyta</taxon>
        <taxon>Tracheophyta</taxon>
        <taxon>Spermatophyta</taxon>
        <taxon>Magnoliopsida</taxon>
        <taxon>eudicotyledons</taxon>
        <taxon>Gunneridae</taxon>
        <taxon>Pentapetalae</taxon>
        <taxon>rosids</taxon>
        <taxon>fabids</taxon>
        <taxon>Fabales</taxon>
        <taxon>Fabaceae</taxon>
        <taxon>Papilionoideae</taxon>
        <taxon>50 kb inversion clade</taxon>
        <taxon>NPAAA clade</taxon>
        <taxon>indigoferoid/millettioid clade</taxon>
        <taxon>Phaseoleae</taxon>
        <taxon>Canavalia</taxon>
    </lineage>
</organism>
<dbReference type="EMBL" id="JAYMYQ010000005">
    <property type="protein sequence ID" value="KAK7327784.1"/>
    <property type="molecule type" value="Genomic_DNA"/>
</dbReference>
<feature type="compositionally biased region" description="Polar residues" evidence="4">
    <location>
        <begin position="391"/>
        <end position="400"/>
    </location>
</feature>
<dbReference type="SUPFAM" id="SSF48508">
    <property type="entry name" value="Nuclear receptor ligand-binding domain"/>
    <property type="match status" value="1"/>
</dbReference>
<keyword evidence="7" id="KW-1185">Reference proteome</keyword>
<evidence type="ECO:0000256" key="1">
    <source>
        <dbReference type="ARBA" id="ARBA00023015"/>
    </source>
</evidence>
<keyword evidence="5" id="KW-0472">Membrane</keyword>
<keyword evidence="3" id="KW-0675">Receptor</keyword>
<feature type="region of interest" description="Disordered" evidence="4">
    <location>
        <begin position="374"/>
        <end position="400"/>
    </location>
</feature>
<dbReference type="PANTHER" id="PTHR31133">
    <property type="entry name" value="MEMBRANE PROTEIN"/>
    <property type="match status" value="1"/>
</dbReference>
<accession>A0AAN9QAI7</accession>
<keyword evidence="1" id="KW-0805">Transcription regulation</keyword>
<proteinExistence type="predicted"/>